<protein>
    <recommendedName>
        <fullName evidence="5">DUF2207 domain-containing protein</fullName>
    </recommendedName>
</protein>
<reference evidence="3 4" key="1">
    <citation type="submission" date="2024-10" db="EMBL/GenBank/DDBJ databases">
        <title>The Natural Products Discovery Center: Release of the First 8490 Sequenced Strains for Exploring Actinobacteria Biosynthetic Diversity.</title>
        <authorList>
            <person name="Kalkreuter E."/>
            <person name="Kautsar S.A."/>
            <person name="Yang D."/>
            <person name="Bader C.D."/>
            <person name="Teijaro C.N."/>
            <person name="Fluegel L."/>
            <person name="Davis C.M."/>
            <person name="Simpson J.R."/>
            <person name="Lauterbach L."/>
            <person name="Steele A.D."/>
            <person name="Gui C."/>
            <person name="Meng S."/>
            <person name="Li G."/>
            <person name="Viehrig K."/>
            <person name="Ye F."/>
            <person name="Su P."/>
            <person name="Kiefer A.F."/>
            <person name="Nichols A."/>
            <person name="Cepeda A.J."/>
            <person name="Yan W."/>
            <person name="Fan B."/>
            <person name="Jiang Y."/>
            <person name="Adhikari A."/>
            <person name="Zheng C.-J."/>
            <person name="Schuster L."/>
            <person name="Cowan T.M."/>
            <person name="Smanski M.J."/>
            <person name="Chevrette M.G."/>
            <person name="De Carvalho L.P.S."/>
            <person name="Shen B."/>
        </authorList>
    </citation>
    <scope>NUCLEOTIDE SEQUENCE [LARGE SCALE GENOMIC DNA]</scope>
    <source>
        <strain evidence="3 4">NPDC001281</strain>
    </source>
</reference>
<feature type="transmembrane region" description="Helical" evidence="2">
    <location>
        <begin position="245"/>
        <end position="266"/>
    </location>
</feature>
<dbReference type="EMBL" id="JBIAXI010000014">
    <property type="protein sequence ID" value="MFF4775837.1"/>
    <property type="molecule type" value="Genomic_DNA"/>
</dbReference>
<accession>A0ABW6VCL6</accession>
<keyword evidence="2" id="KW-1133">Transmembrane helix</keyword>
<keyword evidence="2" id="KW-0812">Transmembrane</keyword>
<organism evidence="3 4">
    <name type="scientific">Microtetraspora fusca</name>
    <dbReference type="NCBI Taxonomy" id="1997"/>
    <lineage>
        <taxon>Bacteria</taxon>
        <taxon>Bacillati</taxon>
        <taxon>Actinomycetota</taxon>
        <taxon>Actinomycetes</taxon>
        <taxon>Streptosporangiales</taxon>
        <taxon>Streptosporangiaceae</taxon>
        <taxon>Microtetraspora</taxon>
    </lineage>
</organism>
<evidence type="ECO:0008006" key="5">
    <source>
        <dbReference type="Google" id="ProtNLM"/>
    </source>
</evidence>
<name>A0ABW6VCL6_MICFU</name>
<evidence type="ECO:0000313" key="4">
    <source>
        <dbReference type="Proteomes" id="UP001602119"/>
    </source>
</evidence>
<sequence length="664" mass="74933">MSTFDDTATNIARDSAYVGVQASVVHGDIYTYTTSPDASPAEKFETGVRFLEIGASGRASQLISEAVAAGHLTNRVCFYWLLALTSGRTRLELSKEEAAQLRNAPNTLRLTGDDPWADAVKMIHRLLACAEKRDADLRLLFKEFDELGDAQRSLILRHLELFLDGPFKEQIWHRTVKQAELGRTARERGNRVWKFFQPDPFPPRKREPRPATIHFTTWLQAVTATAVFGAAAIHIGFLLAQGGRILALLPYLLSIAGGYVGGRNAVEWRFRTVRRRTKDKECATPHLRRSAPSDGFASKVDQRFDYYFAKYVPQGASRDMWLAATAGIRRSIRDEIVEVYRETRVGVEKIAWLIRYRVGDVRHRWEKGTLWSYREELATPLPTKAMAVLGVAILAGGGIWAASDAMQVSPLSGTRSTFLVPAGGWIAARAWLRIVLERRRAAADKSESDQVLEDSKAAFARWQAKLADKPEDREMADWLDCDRKVLLSEALQHYKLTMSDVIAHAFIEAPAASSKRARVRNGPWRYLKYQILIFVLTQDGVRQLTITLDFERGTFHDRQRANYRFEALAAVRVRQADNDERTFELALVNGQEIRVRVSPEAEEIQQGENPGAVSDVTLDAAGLHHTLHVLEGIAAEGKEWILQERRRGQDRTRNLTDEMQDPDS</sequence>
<keyword evidence="4" id="KW-1185">Reference proteome</keyword>
<gene>
    <name evidence="3" type="ORF">ACFY05_23580</name>
</gene>
<evidence type="ECO:0000256" key="2">
    <source>
        <dbReference type="SAM" id="Phobius"/>
    </source>
</evidence>
<proteinExistence type="predicted"/>
<feature type="compositionally biased region" description="Basic and acidic residues" evidence="1">
    <location>
        <begin position="645"/>
        <end position="656"/>
    </location>
</feature>
<feature type="transmembrane region" description="Helical" evidence="2">
    <location>
        <begin position="215"/>
        <end position="239"/>
    </location>
</feature>
<feature type="region of interest" description="Disordered" evidence="1">
    <location>
        <begin position="645"/>
        <end position="664"/>
    </location>
</feature>
<evidence type="ECO:0000256" key="1">
    <source>
        <dbReference type="SAM" id="MobiDB-lite"/>
    </source>
</evidence>
<dbReference type="Proteomes" id="UP001602119">
    <property type="component" value="Unassembled WGS sequence"/>
</dbReference>
<evidence type="ECO:0000313" key="3">
    <source>
        <dbReference type="EMBL" id="MFF4775837.1"/>
    </source>
</evidence>
<comment type="caution">
    <text evidence="3">The sequence shown here is derived from an EMBL/GenBank/DDBJ whole genome shotgun (WGS) entry which is preliminary data.</text>
</comment>
<keyword evidence="2" id="KW-0472">Membrane</keyword>
<dbReference type="RefSeq" id="WP_387344081.1">
    <property type="nucleotide sequence ID" value="NZ_JBIAXI010000014.1"/>
</dbReference>